<feature type="compositionally biased region" description="Basic and acidic residues" evidence="3">
    <location>
        <begin position="838"/>
        <end position="857"/>
    </location>
</feature>
<feature type="compositionally biased region" description="Acidic residues" evidence="3">
    <location>
        <begin position="1456"/>
        <end position="1470"/>
    </location>
</feature>
<feature type="coiled-coil region" evidence="2">
    <location>
        <begin position="1536"/>
        <end position="1605"/>
    </location>
</feature>
<evidence type="ECO:0000256" key="3">
    <source>
        <dbReference type="SAM" id="MobiDB-lite"/>
    </source>
</evidence>
<evidence type="ECO:0000313" key="4">
    <source>
        <dbReference type="EMBL" id="GFR44289.1"/>
    </source>
</evidence>
<gene>
    <name evidence="4" type="ORF">Agub_g5498</name>
</gene>
<evidence type="ECO:0000256" key="1">
    <source>
        <dbReference type="ARBA" id="ARBA00022581"/>
    </source>
</evidence>
<feature type="region of interest" description="Disordered" evidence="3">
    <location>
        <begin position="692"/>
        <end position="763"/>
    </location>
</feature>
<feature type="region of interest" description="Disordered" evidence="3">
    <location>
        <begin position="1316"/>
        <end position="1358"/>
    </location>
</feature>
<feature type="region of interest" description="Disordered" evidence="3">
    <location>
        <begin position="576"/>
        <end position="678"/>
    </location>
</feature>
<feature type="compositionally biased region" description="Low complexity" evidence="3">
    <location>
        <begin position="806"/>
        <end position="821"/>
    </location>
</feature>
<comment type="caution">
    <text evidence="4">The sequence shown here is derived from an EMBL/GenBank/DDBJ whole genome shotgun (WGS) entry which is preliminary data.</text>
</comment>
<keyword evidence="2" id="KW-0175">Coiled coil</keyword>
<reference evidence="4 5" key="1">
    <citation type="journal article" date="2021" name="Sci. Rep.">
        <title>Genome sequencing of the multicellular alga Astrephomene provides insights into convergent evolution of germ-soma differentiation.</title>
        <authorList>
            <person name="Yamashita S."/>
            <person name="Yamamoto K."/>
            <person name="Matsuzaki R."/>
            <person name="Suzuki S."/>
            <person name="Yamaguchi H."/>
            <person name="Hirooka S."/>
            <person name="Minakuchi Y."/>
            <person name="Miyagishima S."/>
            <person name="Kawachi M."/>
            <person name="Toyoda A."/>
            <person name="Nozaki H."/>
        </authorList>
    </citation>
    <scope>NUCLEOTIDE SEQUENCE [LARGE SCALE GENOMIC DNA]</scope>
    <source>
        <strain evidence="4 5">NIES-4017</strain>
    </source>
</reference>
<dbReference type="PANTHER" id="PTHR13037:SF24">
    <property type="entry name" value="POLYCOMB PROTEIN PCL-RELATED"/>
    <property type="match status" value="1"/>
</dbReference>
<organism evidence="4 5">
    <name type="scientific">Astrephomene gubernaculifera</name>
    <dbReference type="NCBI Taxonomy" id="47775"/>
    <lineage>
        <taxon>Eukaryota</taxon>
        <taxon>Viridiplantae</taxon>
        <taxon>Chlorophyta</taxon>
        <taxon>core chlorophytes</taxon>
        <taxon>Chlorophyceae</taxon>
        <taxon>CS clade</taxon>
        <taxon>Chlamydomonadales</taxon>
        <taxon>Astrephomenaceae</taxon>
        <taxon>Astrephomene</taxon>
    </lineage>
</organism>
<sequence length="1621" mass="167755">MDLLVAAASSAPPADFVPSRKEQLISTVDPARQKCGADSVQHALVTEKRCKRRAQAEAPACLSLPNDSGFAKDHALLFPPVLQAAKRREGETVSIRDKVVSPRVSKEVSAVVHTLLGTDEKPSVPHNSWHLAEVGKVRLHTRNAWIEGPTHNPLVSLLTLMGSCYVLRQLSVAEALRLRSTCRALRDAVDKDFDQGLVTKLQETRRILWGMPASAALKAPAGDPAKLRLFVAVSLDAGHLQPISARVKRRERGQHIDLYGLKSVLANAKAGEVPPKAVVQAFSLYRPSPGGLLLVVHLTSYGSEETAPAGTPEASEPGSEMQDNLLMRPTKKPRCLSSAEVATDAAVPPVASVVRPRHPSTPGFGPILAQAPTRKQGHVLQRTSQQYGLPARVTKALMGDAQVLVSQPRTCWSVEAGIIRCSDNSDSGLRKFAPSAGSSAGLVPASSSQGGPVAGPGEAGSSRVAPALWQPKLLVGVSVDGQPVIPVDAKVARYVTDTKVIFQKLRTALTEATGNDSILGSVVVYGSTLYKPDPDWLLLVVDLGTRQKQAAVEDGEHSASPPSAVQGEHSALLPSAVQGEHPASPPSAVQGEHSASPPSAVQGEHPASPPSAVQGEHPASSPSAVQGEHPASPPSAVQGEHPASPPSAVQGEHPASPPSAVQGEQGTAPPPPEPLVLQQDGLQQPCLAVAEPGSTHGKAATGQRQQGMSEAERSPAMDGAGGATPPAGGSQEGGAAAGGTGGSGGTIGQAEGPEAAGMPSPPRIKIKLRRPAGVLAAAERIDAASIPANASTPQQLLASLEPLLEPSAARSSGGSGSTAAACNGIATDGPETGGSGLGEERQAPHACSRRDQERDPDNSFQLKLVAFERNKKRPFDNTFIIPMRPFDELAVCWDVAPAAAFNLTFITDMWQNGAVEEFGLELKRARDLRKKTLFVGVAASDSAGKHLALSPADVHLEQVRCRVGGAKAKPQLAATIMPQSMFGETQRASAMSSYDSFLYMSEDEKTIFFLVRLRKSPQFCPQQAGIAPQDPLVKAPVVRVSFAIPPLALADSIRANAGSQVAHVASKPASLPGGARPAAVDVLEDDEVSVPALTTAPTTASRPSVVSSVLDRVLRSFPAAPEADAARLQAFQPLLRLAAEAVAAADKGFFGGHLADADQPAQPFLEPQKDTVPGPASSGGLDALSPNSSGGYSPVYSTSGDTGAREAEDRRPDASLIQAGRGLGLAGSSFRGAGTGAAAAAPTPLDPHPGQLTPAGVPVAPIRASAASTVPTDGCTTMPAPATAPPVVAPVCSAGAAATSAGRPVFRLRHSASSALPLGRPAASTAPGEHATEGGTTTSQANHRPPTASRPSVPPPIPVNPAVSRCTAALLQHAAASPGASGFLPAANAGPSEPELHPKQQLGAGPNAEAPAAAASALLRVQEQAVGGPKEKQSSCGGVQKRKAASPPVCELDSSASDDDVGVESGDDGEVGARSGSQPSMVVACLLKGMERLERKNAQMRRLLAAKKSEAAAHESAGLAARLAADEAMARALAAEEARMRLLASLEETRAKLEEELQRERLARQQAEAALQAQTAQANEAQREVERLRLELEQERTESTEARNLLAQFQAFTQKYTPKGT</sequence>
<protein>
    <submittedName>
        <fullName evidence="4">Uncharacterized protein</fullName>
    </submittedName>
</protein>
<dbReference type="EMBL" id="BMAR01000007">
    <property type="protein sequence ID" value="GFR44289.1"/>
    <property type="molecule type" value="Genomic_DNA"/>
</dbReference>
<name>A0AAD3DND7_9CHLO</name>
<proteinExistence type="predicted"/>
<feature type="compositionally biased region" description="Low complexity" evidence="3">
    <location>
        <begin position="1403"/>
        <end position="1417"/>
    </location>
</feature>
<feature type="region of interest" description="Disordered" evidence="3">
    <location>
        <begin position="1158"/>
        <end position="1211"/>
    </location>
</feature>
<keyword evidence="1" id="KW-0945">Host-virus interaction</keyword>
<feature type="coiled-coil region" evidence="2">
    <location>
        <begin position="1483"/>
        <end position="1510"/>
    </location>
</feature>
<evidence type="ECO:0000313" key="5">
    <source>
        <dbReference type="Proteomes" id="UP001054857"/>
    </source>
</evidence>
<feature type="region of interest" description="Disordered" evidence="3">
    <location>
        <begin position="806"/>
        <end position="859"/>
    </location>
</feature>
<dbReference type="Proteomes" id="UP001054857">
    <property type="component" value="Unassembled WGS sequence"/>
</dbReference>
<evidence type="ECO:0000256" key="2">
    <source>
        <dbReference type="SAM" id="Coils"/>
    </source>
</evidence>
<keyword evidence="5" id="KW-1185">Reference proteome</keyword>
<feature type="compositionally biased region" description="Gly residues" evidence="3">
    <location>
        <begin position="730"/>
        <end position="747"/>
    </location>
</feature>
<feature type="compositionally biased region" description="Polar residues" evidence="3">
    <location>
        <begin position="1185"/>
        <end position="1201"/>
    </location>
</feature>
<accession>A0AAD3DND7</accession>
<feature type="region of interest" description="Disordered" evidence="3">
    <location>
        <begin position="1382"/>
        <end position="1477"/>
    </location>
</feature>
<dbReference type="PANTHER" id="PTHR13037">
    <property type="entry name" value="FORMIN"/>
    <property type="match status" value="1"/>
</dbReference>
<feature type="region of interest" description="Disordered" evidence="3">
    <location>
        <begin position="440"/>
        <end position="459"/>
    </location>
</feature>